<protein>
    <submittedName>
        <fullName evidence="1">Uncharacterized protein</fullName>
    </submittedName>
</protein>
<reference evidence="1 2" key="1">
    <citation type="submission" date="2015-03" db="EMBL/GenBank/DDBJ databases">
        <authorList>
            <person name="Hassan Y.I."/>
            <person name="Lepp D."/>
            <person name="Zhou T."/>
        </authorList>
    </citation>
    <scope>NUCLEOTIDE SEQUENCE [LARGE SCALE GENOMIC DNA]</scope>
    <source>
        <strain evidence="1 2">GH2-10</strain>
    </source>
</reference>
<dbReference type="AlphaFoldDB" id="A0A0F5L401"/>
<dbReference type="EMBL" id="LAJG01000034">
    <property type="protein sequence ID" value="KKB76955.1"/>
    <property type="molecule type" value="Genomic_DNA"/>
</dbReference>
<organism evidence="1 2">
    <name type="scientific">Devosia soli</name>
    <dbReference type="NCBI Taxonomy" id="361041"/>
    <lineage>
        <taxon>Bacteria</taxon>
        <taxon>Pseudomonadati</taxon>
        <taxon>Pseudomonadota</taxon>
        <taxon>Alphaproteobacteria</taxon>
        <taxon>Hyphomicrobiales</taxon>
        <taxon>Devosiaceae</taxon>
        <taxon>Devosia</taxon>
    </lineage>
</organism>
<evidence type="ECO:0000313" key="2">
    <source>
        <dbReference type="Proteomes" id="UP000033514"/>
    </source>
</evidence>
<sequence>MELQALTASATRLRSANIPLEFLSGSLWSVVQTSGQVKRINPVSGATLATINCGVDGLYGLGVGGGFIWANGRSGVAKIDPATNAVVATYRYRDLTSGQSNVFVSNGKAYACAAQGVLVIDLLSGAADEIVLDGGGCKWAHALAGGDIVIGTYSAPWLFRLGI</sequence>
<dbReference type="SUPFAM" id="SSF63829">
    <property type="entry name" value="Calcium-dependent phosphotriesterase"/>
    <property type="match status" value="1"/>
</dbReference>
<gene>
    <name evidence="1" type="ORF">VW35_15780</name>
</gene>
<name>A0A0F5L401_9HYPH</name>
<evidence type="ECO:0000313" key="1">
    <source>
        <dbReference type="EMBL" id="KKB76955.1"/>
    </source>
</evidence>
<dbReference type="Proteomes" id="UP000033514">
    <property type="component" value="Unassembled WGS sequence"/>
</dbReference>
<proteinExistence type="predicted"/>
<dbReference type="PATRIC" id="fig|361041.3.peg.2551"/>
<keyword evidence="2" id="KW-1185">Reference proteome</keyword>
<comment type="caution">
    <text evidence="1">The sequence shown here is derived from an EMBL/GenBank/DDBJ whole genome shotgun (WGS) entry which is preliminary data.</text>
</comment>
<accession>A0A0F5L401</accession>